<dbReference type="AlphaFoldDB" id="A0A8J8NZW3"/>
<feature type="compositionally biased region" description="Polar residues" evidence="2">
    <location>
        <begin position="384"/>
        <end position="398"/>
    </location>
</feature>
<dbReference type="EMBL" id="RRYP01002509">
    <property type="protein sequence ID" value="TNV84698.1"/>
    <property type="molecule type" value="Genomic_DNA"/>
</dbReference>
<evidence type="ECO:0000256" key="1">
    <source>
        <dbReference type="SAM" id="Coils"/>
    </source>
</evidence>
<feature type="region of interest" description="Disordered" evidence="2">
    <location>
        <begin position="345"/>
        <end position="420"/>
    </location>
</feature>
<accession>A0A8J8NZW3</accession>
<keyword evidence="4" id="KW-1185">Reference proteome</keyword>
<feature type="coiled-coil region" evidence="1">
    <location>
        <begin position="254"/>
        <end position="281"/>
    </location>
</feature>
<feature type="region of interest" description="Disordered" evidence="2">
    <location>
        <begin position="445"/>
        <end position="473"/>
    </location>
</feature>
<dbReference type="GO" id="GO:0004553">
    <property type="term" value="F:hydrolase activity, hydrolyzing O-glycosyl compounds"/>
    <property type="evidence" value="ECO:0007669"/>
    <property type="project" value="InterPro"/>
</dbReference>
<dbReference type="InterPro" id="IPR001579">
    <property type="entry name" value="Glyco_hydro_18_chit_AS"/>
</dbReference>
<reference evidence="3" key="1">
    <citation type="submission" date="2019-06" db="EMBL/GenBank/DDBJ databases">
        <authorList>
            <person name="Zheng W."/>
        </authorList>
    </citation>
    <scope>NUCLEOTIDE SEQUENCE</scope>
    <source>
        <strain evidence="3">QDHG01</strain>
    </source>
</reference>
<dbReference type="Proteomes" id="UP000785679">
    <property type="component" value="Unassembled WGS sequence"/>
</dbReference>
<evidence type="ECO:0000313" key="4">
    <source>
        <dbReference type="Proteomes" id="UP000785679"/>
    </source>
</evidence>
<gene>
    <name evidence="3" type="ORF">FGO68_gene17396</name>
</gene>
<feature type="compositionally biased region" description="Basic and acidic residues" evidence="2">
    <location>
        <begin position="370"/>
        <end position="379"/>
    </location>
</feature>
<dbReference type="PROSITE" id="PS01095">
    <property type="entry name" value="GH18_1"/>
    <property type="match status" value="1"/>
</dbReference>
<evidence type="ECO:0000256" key="2">
    <source>
        <dbReference type="SAM" id="MobiDB-lite"/>
    </source>
</evidence>
<feature type="region of interest" description="Disordered" evidence="2">
    <location>
        <begin position="175"/>
        <end position="195"/>
    </location>
</feature>
<evidence type="ECO:0000313" key="3">
    <source>
        <dbReference type="EMBL" id="TNV84698.1"/>
    </source>
</evidence>
<comment type="caution">
    <text evidence="3">The sequence shown here is derived from an EMBL/GenBank/DDBJ whole genome shotgun (WGS) entry which is preliminary data.</text>
</comment>
<keyword evidence="1" id="KW-0175">Coiled coil</keyword>
<sequence>MMSPLRMMNEIEAKIEELATNGDPENTHNFTVELHNMVNQSLGLKNVIEENLEQEYEEKLRQKRVARIKALANCNRLYTSSAANTKRTLSNEEGKKKDKKKEIEVVSNRGEYNMSLVQSGAMNVSKIVIKNERDHFGFNSNIDVVKSGKVAGFNLEQDLMDGLNINIEKADLQNNSGHQRTSHFPSPSAADNNNYGFSSQSKRFINKGYKSSIFSTSHNSALQLRPLFDEDEKAKRLEQAQEKFQEFLKMWGNRIRLQEKMHRQQNQQQQVEKELVVKQKQGRGMVSIITEQETLENSAVASVNMKPINIKQAQNESDIKPQLYKEGNISTRMLRQSYFQKGIQLSNRNSSTARNKQSIEINGSQTKRMGTIEKSDKTGGGHHSSLNRGSDTQRTLSTLRRKPAQGQASQVSLRQKKKQQEMNDLIGSFGSQKLFGDVQVSQAVSTQSKRKSNIRQSKDMNPLDSQRGPPSDYIGYKSGEFKSIEHPSARGFSSTPFNMVIPVPTGAAPVSQTTKSARRSESVASKLQQMMKQRNQPQINDFQLFSHPPSTKHTRKPRGFNNSMNHKYETAQTPINPTYSETTKVLSSDTKALLTFSKLPQGIRNGTALSILHAMNNNAVNTQKSNNLRANAQSSYTNYTSQQPQSRFSHKNHI</sequence>
<name>A0A8J8NZW3_HALGN</name>
<proteinExistence type="predicted"/>
<feature type="compositionally biased region" description="Polar residues" evidence="2">
    <location>
        <begin position="345"/>
        <end position="368"/>
    </location>
</feature>
<organism evidence="3 4">
    <name type="scientific">Halteria grandinella</name>
    <dbReference type="NCBI Taxonomy" id="5974"/>
    <lineage>
        <taxon>Eukaryota</taxon>
        <taxon>Sar</taxon>
        <taxon>Alveolata</taxon>
        <taxon>Ciliophora</taxon>
        <taxon>Intramacronucleata</taxon>
        <taxon>Spirotrichea</taxon>
        <taxon>Stichotrichia</taxon>
        <taxon>Sporadotrichida</taxon>
        <taxon>Halteriidae</taxon>
        <taxon>Halteria</taxon>
    </lineage>
</organism>
<dbReference type="GO" id="GO:0005975">
    <property type="term" value="P:carbohydrate metabolic process"/>
    <property type="evidence" value="ECO:0007669"/>
    <property type="project" value="InterPro"/>
</dbReference>
<feature type="coiled-coil region" evidence="1">
    <location>
        <begin position="49"/>
        <end position="109"/>
    </location>
</feature>
<protein>
    <submittedName>
        <fullName evidence="3">Uncharacterized protein</fullName>
    </submittedName>
</protein>